<protein>
    <recommendedName>
        <fullName evidence="2">DUF1023 domain-containing protein</fullName>
    </recommendedName>
</protein>
<name>A0ABX8BZ65_9ACTN</name>
<reference evidence="4" key="1">
    <citation type="submission" date="2021-05" db="EMBL/GenBank/DDBJ databases">
        <title>Direct Submission.</title>
        <authorList>
            <person name="Li K."/>
            <person name="Gao J."/>
        </authorList>
    </citation>
    <scope>NUCLEOTIDE SEQUENCE [LARGE SCALE GENOMIC DNA]</scope>
    <source>
        <strain evidence="4">HDS12</strain>
    </source>
</reference>
<dbReference type="SUPFAM" id="SSF53474">
    <property type="entry name" value="alpha/beta-Hydrolases"/>
    <property type="match status" value="1"/>
</dbReference>
<dbReference type="InterPro" id="IPR029058">
    <property type="entry name" value="AB_hydrolase_fold"/>
</dbReference>
<dbReference type="Gene3D" id="3.40.50.1820">
    <property type="entry name" value="alpha/beta hydrolase"/>
    <property type="match status" value="1"/>
</dbReference>
<gene>
    <name evidence="3" type="ORF">KGD83_19315</name>
</gene>
<proteinExistence type="predicted"/>
<dbReference type="InterPro" id="IPR010427">
    <property type="entry name" value="DUF1023"/>
</dbReference>
<evidence type="ECO:0000259" key="2">
    <source>
        <dbReference type="Pfam" id="PF06259"/>
    </source>
</evidence>
<evidence type="ECO:0000256" key="1">
    <source>
        <dbReference type="SAM" id="MobiDB-lite"/>
    </source>
</evidence>
<dbReference type="Proteomes" id="UP000678016">
    <property type="component" value="Chromosome"/>
</dbReference>
<feature type="region of interest" description="Disordered" evidence="1">
    <location>
        <begin position="258"/>
        <end position="280"/>
    </location>
</feature>
<feature type="domain" description="DUF1023" evidence="2">
    <location>
        <begin position="31"/>
        <end position="197"/>
    </location>
</feature>
<accession>A0ABX8BZ65</accession>
<evidence type="ECO:0000313" key="3">
    <source>
        <dbReference type="EMBL" id="QUX27454.1"/>
    </source>
</evidence>
<keyword evidence="4" id="KW-1185">Reference proteome</keyword>
<evidence type="ECO:0000313" key="4">
    <source>
        <dbReference type="Proteomes" id="UP000678016"/>
    </source>
</evidence>
<feature type="compositionally biased region" description="Low complexity" evidence="1">
    <location>
        <begin position="269"/>
        <end position="280"/>
    </location>
</feature>
<dbReference type="RefSeq" id="WP_212640517.1">
    <property type="nucleotide sequence ID" value="NZ_CP074132.1"/>
</dbReference>
<dbReference type="EMBL" id="CP074132">
    <property type="protein sequence ID" value="QUX27454.1"/>
    <property type="molecule type" value="Genomic_DNA"/>
</dbReference>
<dbReference type="Pfam" id="PF06259">
    <property type="entry name" value="Abhydrolase_8"/>
    <property type="match status" value="1"/>
</dbReference>
<organism evidence="3 4">
    <name type="scientific">Nocardiopsis akebiae</name>
    <dbReference type="NCBI Taxonomy" id="2831968"/>
    <lineage>
        <taxon>Bacteria</taxon>
        <taxon>Bacillati</taxon>
        <taxon>Actinomycetota</taxon>
        <taxon>Actinomycetes</taxon>
        <taxon>Streptosporangiales</taxon>
        <taxon>Nocardiopsidaceae</taxon>
        <taxon>Nocardiopsis</taxon>
    </lineage>
</organism>
<sequence>MIAAGPRHASPPTPLRYEEREWHGLRLLAHDETGDGRIVEALGDVAAADHVVVLVPGNDNYLGNYFDANRPTRPRVNGETVLRTMRALAPEERSAVVVWVGYDTPRGFAEAAFRGPAERGAEDLARLTAFLPRTARVTLVGHSYGTVVCGLALRHGRVDECVALGSPGMGGDSVADLGFTGNLWAALGPADWIRFFPRGRWRDLGHGPSPLRPGFGATAFATGPIPGHCSYYTEGSESVRNIALIGLGRHAEVTRPDVPAQRARPGWLPAAGAPVEEAAP</sequence>